<dbReference type="Gene3D" id="3.40.50.300">
    <property type="entry name" value="P-loop containing nucleotide triphosphate hydrolases"/>
    <property type="match status" value="1"/>
</dbReference>
<protein>
    <recommendedName>
        <fullName evidence="3">Sulfotransferase domain-containing protein</fullName>
    </recommendedName>
</protein>
<feature type="non-terminal residue" evidence="4">
    <location>
        <position position="273"/>
    </location>
</feature>
<sequence>MERTCSGHKVVPLKEEEMSEKMKDFKGYQGEEMVRLQPGGWLFPSSFTRFCDKIYNFKVKPEDVFIVAWPKCGTTWTQEIVWTMRNNPKLDNPLANSPMSARVYFLEYDVFRSSKQHGPVSPDHPTMVLFRKMCPGKNSQDGIYLQICEAAHEPRTIKSHLPLSLLPPDLTKEAKVIYVARNPKDVVISFCHHCRMFKRHSYEGSFEDFVKYFTEDAMVYGPYWLNVKEAWERKDDPNLHFILYEDLQSDNMEELIKLNKFLGTQLSSEQLEK</sequence>
<dbReference type="InterPro" id="IPR027417">
    <property type="entry name" value="P-loop_NTPase"/>
</dbReference>
<dbReference type="GO" id="GO:0008146">
    <property type="term" value="F:sulfotransferase activity"/>
    <property type="evidence" value="ECO:0007669"/>
    <property type="project" value="InterPro"/>
</dbReference>
<gene>
    <name evidence="4" type="ORF">SK128_005424</name>
</gene>
<dbReference type="Proteomes" id="UP001381693">
    <property type="component" value="Unassembled WGS sequence"/>
</dbReference>
<evidence type="ECO:0000313" key="4">
    <source>
        <dbReference type="EMBL" id="KAK7076219.1"/>
    </source>
</evidence>
<evidence type="ECO:0000259" key="3">
    <source>
        <dbReference type="Pfam" id="PF00685"/>
    </source>
</evidence>
<proteinExistence type="inferred from homology"/>
<organism evidence="4 5">
    <name type="scientific">Halocaridina rubra</name>
    <name type="common">Hawaiian red shrimp</name>
    <dbReference type="NCBI Taxonomy" id="373956"/>
    <lineage>
        <taxon>Eukaryota</taxon>
        <taxon>Metazoa</taxon>
        <taxon>Ecdysozoa</taxon>
        <taxon>Arthropoda</taxon>
        <taxon>Crustacea</taxon>
        <taxon>Multicrustacea</taxon>
        <taxon>Malacostraca</taxon>
        <taxon>Eumalacostraca</taxon>
        <taxon>Eucarida</taxon>
        <taxon>Decapoda</taxon>
        <taxon>Pleocyemata</taxon>
        <taxon>Caridea</taxon>
        <taxon>Atyoidea</taxon>
        <taxon>Atyidae</taxon>
        <taxon>Halocaridina</taxon>
    </lineage>
</organism>
<dbReference type="EMBL" id="JAXCGZ010009776">
    <property type="protein sequence ID" value="KAK7076219.1"/>
    <property type="molecule type" value="Genomic_DNA"/>
</dbReference>
<reference evidence="4 5" key="1">
    <citation type="submission" date="2023-11" db="EMBL/GenBank/DDBJ databases">
        <title>Halocaridina rubra genome assembly.</title>
        <authorList>
            <person name="Smith C."/>
        </authorList>
    </citation>
    <scope>NUCLEOTIDE SEQUENCE [LARGE SCALE GENOMIC DNA]</scope>
    <source>
        <strain evidence="4">EP-1</strain>
        <tissue evidence="4">Whole</tissue>
    </source>
</reference>
<accession>A0AAN8XDF4</accession>
<comment type="similarity">
    <text evidence="1">Belongs to the sulfotransferase 1 family.</text>
</comment>
<dbReference type="AlphaFoldDB" id="A0AAN8XDF4"/>
<keyword evidence="5" id="KW-1185">Reference proteome</keyword>
<feature type="domain" description="Sulfotransferase" evidence="3">
    <location>
        <begin position="61"/>
        <end position="273"/>
    </location>
</feature>
<keyword evidence="2" id="KW-0808">Transferase</keyword>
<comment type="caution">
    <text evidence="4">The sequence shown here is derived from an EMBL/GenBank/DDBJ whole genome shotgun (WGS) entry which is preliminary data.</text>
</comment>
<dbReference type="InterPro" id="IPR000863">
    <property type="entry name" value="Sulfotransferase_dom"/>
</dbReference>
<name>A0AAN8XDF4_HALRR</name>
<evidence type="ECO:0000313" key="5">
    <source>
        <dbReference type="Proteomes" id="UP001381693"/>
    </source>
</evidence>
<dbReference type="Pfam" id="PF00685">
    <property type="entry name" value="Sulfotransfer_1"/>
    <property type="match status" value="1"/>
</dbReference>
<evidence type="ECO:0000256" key="2">
    <source>
        <dbReference type="ARBA" id="ARBA00022679"/>
    </source>
</evidence>
<dbReference type="SUPFAM" id="SSF52540">
    <property type="entry name" value="P-loop containing nucleoside triphosphate hydrolases"/>
    <property type="match status" value="1"/>
</dbReference>
<evidence type="ECO:0000256" key="1">
    <source>
        <dbReference type="ARBA" id="ARBA00005771"/>
    </source>
</evidence>
<dbReference type="PANTHER" id="PTHR11783">
    <property type="entry name" value="SULFOTRANSFERASE SULT"/>
    <property type="match status" value="1"/>
</dbReference>